<dbReference type="EnsemblMetazoa" id="XM_028277500.2">
    <property type="protein sequence ID" value="XP_028133301.1"/>
    <property type="gene ID" value="LOC114328611"/>
</dbReference>
<name>A0A6P7FEQ1_DIAVI</name>
<dbReference type="KEGG" id="dvv:114328611"/>
<evidence type="ECO:0000313" key="2">
    <source>
        <dbReference type="EnsemblMetazoa" id="XP_028133301.1"/>
    </source>
</evidence>
<accession>A0A6P7FEQ1</accession>
<protein>
    <submittedName>
        <fullName evidence="4 5">Uncharacterized protein LOC114328611</fullName>
    </submittedName>
</protein>
<feature type="transmembrane region" description="Helical" evidence="1">
    <location>
        <begin position="129"/>
        <end position="157"/>
    </location>
</feature>
<dbReference type="EnsemblMetazoa" id="XM_028277501.2">
    <property type="protein sequence ID" value="XP_028133302.1"/>
    <property type="gene ID" value="LOC114328611"/>
</dbReference>
<keyword evidence="1" id="KW-0472">Membrane</keyword>
<gene>
    <name evidence="4 5" type="primary">LOC114328611</name>
</gene>
<proteinExistence type="predicted"/>
<sequence>MERIFKIKMKTDRVPQSQYPSERRYSASIVIGLSVVYMQLFLFSILMGTLLVHKMTVQNSSNLTYQNETELNLNPTNNITKMLRSPPFNDTESIAMADLYETMDNNFKEVSQSLQNLQNVIDDQNVSNIINISILMCAGCYIMAIGFAVASVTGIFAWKQWYIDHNIKFFFLASAISVITAAIGLLLSLITCIILNFDYDSYVYETSKSPITFSLAMNIVILSTVGVIWSFLASKIAYVGVRSSYPDDIVFNRGGRCVEVSVEHKGNKSGIVFPPDILEHFPSGDKLTKYLPKKENGNLPKAESTLEYQQRVNKFLSEVPDTNK</sequence>
<evidence type="ECO:0000313" key="4">
    <source>
        <dbReference type="RefSeq" id="XP_028133301.1"/>
    </source>
</evidence>
<dbReference type="RefSeq" id="XP_028133302.1">
    <property type="nucleotide sequence ID" value="XM_028277501.1"/>
</dbReference>
<dbReference type="GeneID" id="114328611"/>
<dbReference type="Proteomes" id="UP001652700">
    <property type="component" value="Unplaced"/>
</dbReference>
<dbReference type="RefSeq" id="XP_028133301.1">
    <property type="nucleotide sequence ID" value="XM_028277500.1"/>
</dbReference>
<dbReference type="OrthoDB" id="6628993at2759"/>
<feature type="transmembrane region" description="Helical" evidence="1">
    <location>
        <begin position="29"/>
        <end position="52"/>
    </location>
</feature>
<feature type="transmembrane region" description="Helical" evidence="1">
    <location>
        <begin position="209"/>
        <end position="232"/>
    </location>
</feature>
<organism evidence="5">
    <name type="scientific">Diabrotica virgifera virgifera</name>
    <name type="common">western corn rootworm</name>
    <dbReference type="NCBI Taxonomy" id="50390"/>
    <lineage>
        <taxon>Eukaryota</taxon>
        <taxon>Metazoa</taxon>
        <taxon>Ecdysozoa</taxon>
        <taxon>Arthropoda</taxon>
        <taxon>Hexapoda</taxon>
        <taxon>Insecta</taxon>
        <taxon>Pterygota</taxon>
        <taxon>Neoptera</taxon>
        <taxon>Endopterygota</taxon>
        <taxon>Coleoptera</taxon>
        <taxon>Polyphaga</taxon>
        <taxon>Cucujiformia</taxon>
        <taxon>Chrysomeloidea</taxon>
        <taxon>Chrysomelidae</taxon>
        <taxon>Galerucinae</taxon>
        <taxon>Diabroticina</taxon>
        <taxon>Diabroticites</taxon>
        <taxon>Diabrotica</taxon>
    </lineage>
</organism>
<dbReference type="AlphaFoldDB" id="A0A6P7FEQ1"/>
<keyword evidence="1" id="KW-0812">Transmembrane</keyword>
<keyword evidence="3" id="KW-1185">Reference proteome</keyword>
<reference evidence="4 5" key="1">
    <citation type="submission" date="2025-04" db="UniProtKB">
        <authorList>
            <consortium name="RefSeq"/>
        </authorList>
    </citation>
    <scope>IDENTIFICATION</scope>
    <source>
        <tissue evidence="4 5">Whole insect</tissue>
    </source>
</reference>
<keyword evidence="1" id="KW-1133">Transmembrane helix</keyword>
<evidence type="ECO:0000256" key="1">
    <source>
        <dbReference type="SAM" id="Phobius"/>
    </source>
</evidence>
<feature type="transmembrane region" description="Helical" evidence="1">
    <location>
        <begin position="169"/>
        <end position="197"/>
    </location>
</feature>
<evidence type="ECO:0000313" key="3">
    <source>
        <dbReference type="Proteomes" id="UP001652700"/>
    </source>
</evidence>
<dbReference type="RefSeq" id="XP_050510295.1">
    <property type="nucleotide sequence ID" value="XM_050654338.1"/>
</dbReference>
<dbReference type="EnsemblMetazoa" id="XM_050654338.1">
    <property type="protein sequence ID" value="XP_050510295.1"/>
    <property type="gene ID" value="LOC114328611"/>
</dbReference>
<evidence type="ECO:0000313" key="5">
    <source>
        <dbReference type="RefSeq" id="XP_028133302.1"/>
    </source>
</evidence>
<reference evidence="2" key="2">
    <citation type="submission" date="2025-05" db="UniProtKB">
        <authorList>
            <consortium name="EnsemblMetazoa"/>
        </authorList>
    </citation>
    <scope>IDENTIFICATION</scope>
</reference>